<dbReference type="Pfam" id="PF11896">
    <property type="entry name" value="GlgE_dom_N_S"/>
    <property type="match status" value="1"/>
</dbReference>
<dbReference type="Gene3D" id="3.20.20.80">
    <property type="entry name" value="Glycosidases"/>
    <property type="match status" value="1"/>
</dbReference>
<dbReference type="InterPro" id="IPR017853">
    <property type="entry name" value="GH"/>
</dbReference>
<feature type="binding site" evidence="6">
    <location>
        <position position="350"/>
    </location>
    <ligand>
        <name>alpha-maltose 1-phosphate</name>
        <dbReference type="ChEBI" id="CHEBI:63576"/>
    </ligand>
</feature>
<evidence type="ECO:0000259" key="7">
    <source>
        <dbReference type="SMART" id="SM00642"/>
    </source>
</evidence>
<evidence type="ECO:0000256" key="3">
    <source>
        <dbReference type="ARBA" id="ARBA00022679"/>
    </source>
</evidence>
<gene>
    <name evidence="6" type="primary">glgE</name>
    <name evidence="8" type="ORF">KCV87_25555</name>
</gene>
<proteinExistence type="inferred from homology"/>
<comment type="similarity">
    <text evidence="6">Belongs to the glycosyl hydrolase 13 family. GlgE subfamily.</text>
</comment>
<dbReference type="Gene3D" id="2.60.40.10">
    <property type="entry name" value="Immunoglobulins"/>
    <property type="match status" value="1"/>
</dbReference>
<comment type="function">
    <text evidence="6">Maltosyltransferase that uses maltose 1-phosphate (M1P) as the sugar donor to elongate linear or branched alpha-(1-&gt;4)-glucans. Is involved in a branched alpha-glucan biosynthetic pathway from trehalose, together with TreS, Mak and GlgB.</text>
</comment>
<feature type="active site" description="Proton donor" evidence="6">
    <location>
        <position position="414"/>
    </location>
</feature>
<dbReference type="InterPro" id="IPR013783">
    <property type="entry name" value="Ig-like_fold"/>
</dbReference>
<dbReference type="InterPro" id="IPR026585">
    <property type="entry name" value="GlgE"/>
</dbReference>
<feature type="site" description="Transition state stabilizer" evidence="6">
    <location>
        <position position="470"/>
    </location>
</feature>
<dbReference type="InterPro" id="IPR049171">
    <property type="entry name" value="GLGE_C"/>
</dbReference>
<dbReference type="GO" id="GO:0030979">
    <property type="term" value="P:alpha-glucan biosynthetic process"/>
    <property type="evidence" value="ECO:0007669"/>
    <property type="project" value="UniProtKB-UniRule"/>
</dbReference>
<evidence type="ECO:0000256" key="2">
    <source>
        <dbReference type="ARBA" id="ARBA00022676"/>
    </source>
</evidence>
<dbReference type="HAMAP" id="MF_02124">
    <property type="entry name" value="GlgE"/>
    <property type="match status" value="1"/>
</dbReference>
<accession>A0AA45R2I0</accession>
<keyword evidence="4 6" id="KW-0119">Carbohydrate metabolism</keyword>
<dbReference type="InterPro" id="IPR006047">
    <property type="entry name" value="GH13_cat_dom"/>
</dbReference>
<evidence type="ECO:0000313" key="9">
    <source>
        <dbReference type="Proteomes" id="UP000677152"/>
    </source>
</evidence>
<name>A0AA45R2I0_9PSEU</name>
<keyword evidence="2 6" id="KW-0328">Glycosyltransferase</keyword>
<dbReference type="Gene3D" id="1.20.58.80">
    <property type="entry name" value="Phosphotransferase system, lactose/cellobiose-type IIA subunit"/>
    <property type="match status" value="1"/>
</dbReference>
<dbReference type="SMART" id="SM00642">
    <property type="entry name" value="Aamy"/>
    <property type="match status" value="1"/>
</dbReference>
<dbReference type="Proteomes" id="UP000677152">
    <property type="component" value="Chromosome"/>
</dbReference>
<organism evidence="8 9">
    <name type="scientific">Actinosynnema pretiosum subsp. pretiosum</name>
    <dbReference type="NCBI Taxonomy" id="103721"/>
    <lineage>
        <taxon>Bacteria</taxon>
        <taxon>Bacillati</taxon>
        <taxon>Actinomycetota</taxon>
        <taxon>Actinomycetes</taxon>
        <taxon>Pseudonocardiales</taxon>
        <taxon>Pseudonocardiaceae</taxon>
        <taxon>Actinosynnema</taxon>
    </lineage>
</organism>
<feature type="binding site" evidence="6">
    <location>
        <position position="315"/>
    </location>
    <ligand>
        <name>alpha-maltose 1-phosphate</name>
        <dbReference type="ChEBI" id="CHEBI:63576"/>
    </ligand>
</feature>
<feature type="binding site" evidence="6">
    <location>
        <begin position="524"/>
        <end position="525"/>
    </location>
    <ligand>
        <name>alpha-maltose 1-phosphate</name>
        <dbReference type="ChEBI" id="CHEBI:63576"/>
    </ligand>
</feature>
<dbReference type="Pfam" id="PF21702">
    <property type="entry name" value="GLGE_C"/>
    <property type="match status" value="1"/>
</dbReference>
<feature type="binding site" evidence="6">
    <location>
        <position position="386"/>
    </location>
    <ligand>
        <name>alpha-maltose 1-phosphate</name>
        <dbReference type="ChEBI" id="CHEBI:63576"/>
    </ligand>
</feature>
<dbReference type="GO" id="GO:0004553">
    <property type="term" value="F:hydrolase activity, hydrolyzing O-glycosyl compounds"/>
    <property type="evidence" value="ECO:0007669"/>
    <property type="project" value="InterPro"/>
</dbReference>
<evidence type="ECO:0000256" key="5">
    <source>
        <dbReference type="ARBA" id="ARBA00048735"/>
    </source>
</evidence>
<evidence type="ECO:0000256" key="4">
    <source>
        <dbReference type="ARBA" id="ARBA00023277"/>
    </source>
</evidence>
<dbReference type="PANTHER" id="PTHR47786:SF2">
    <property type="entry name" value="GLYCOSYL HYDROLASE FAMILY 13 CATALYTIC DOMAIN-CONTAINING PROTEIN"/>
    <property type="match status" value="1"/>
</dbReference>
<sequence length="659" mass="73803">MSGRLGVDDVSPAVSCGRYPAKAVVGEHVPVRATVWREGHDAVAATVVWRGPEDRVARQTRMSPEGIGLDRWAAVIAPDTTGAWTFRVDAWSDPWSTWLHAVEVKVAAGQGADELANDLETGARLLDRVSRRPDRRREKPLLSNAAAALRDEGRPLTERVAPALAADVRRVMHEHPVRELVTKGKQHRVWVDRERAAFGSWYEFFPRSTGGVDESGVPVHGTFVTAARELDRVAAMGFDVVYLPPIHPIGRVNRKGPNNTLTATEDDCGSPWAIGSDEGGHDAIHPELGTEADFAAFVKRAAELDMEVALDLALQAAPDHPWVLKHPEWFTTRPDGTIAYAENPPKKYQDIYPVNFDNDPQGIYNEVLRVVLHWVDLGVKVFRVDNPHTKPPDFWAWLIWTVKDRHPDVLFLAEAFTRPARLYGLAKLGFTQSYTYFTWRTSKEELTEFALDHLAHWDEARPNLFVNTPDILHESLQHGGPGTFALRAALAATLSPTWGVYSGYELFEHQALKPGSEEYLNTEKFQLRPRDYAAAVAEGRSLEPWLRKLNGIRRAHPALRQMRTLRFHEVDNPALIAYSKQDPATGDTIVVVVSLDPNGSQEGTIRLDLPALGIDWHERLIAHDEVTGETWDWGQANYVKLEPWRATAHIVAVQRRFAG</sequence>
<dbReference type="SUPFAM" id="SSF51445">
    <property type="entry name" value="(Trans)glycosidases"/>
    <property type="match status" value="1"/>
</dbReference>
<dbReference type="Gene3D" id="2.60.40.1180">
    <property type="entry name" value="Golgi alpha-mannosidase II"/>
    <property type="match status" value="1"/>
</dbReference>
<feature type="active site" description="Nucleophile" evidence="6">
    <location>
        <position position="385"/>
    </location>
</feature>
<protein>
    <recommendedName>
        <fullName evidence="6">Alpha-1,4-glucan:maltose-1-phosphate maltosyltransferase</fullName>
        <shortName evidence="6">GMPMT</shortName>
        <ecNumber evidence="6">2.4.99.16</ecNumber>
    </recommendedName>
    <alternativeName>
        <fullName evidence="6">(1-&gt;4)-alpha-D-glucan:maltose-1-phosphate alpha-D-maltosyltransferase</fullName>
    </alternativeName>
</protein>
<feature type="domain" description="Glycosyl hydrolase family 13 catalytic" evidence="7">
    <location>
        <begin position="199"/>
        <end position="553"/>
    </location>
</feature>
<dbReference type="EMBL" id="CP073249">
    <property type="protein sequence ID" value="QUF02792.1"/>
    <property type="molecule type" value="Genomic_DNA"/>
</dbReference>
<feature type="binding site" evidence="6">
    <location>
        <position position="255"/>
    </location>
    <ligand>
        <name>alpha-maltose 1-phosphate</name>
        <dbReference type="ChEBI" id="CHEBI:63576"/>
    </ligand>
</feature>
<keyword evidence="3 6" id="KW-0808">Transferase</keyword>
<comment type="subunit">
    <text evidence="1 6">Homodimer.</text>
</comment>
<reference evidence="8" key="1">
    <citation type="submission" date="2021-04" db="EMBL/GenBank/DDBJ databases">
        <title>Genomic sequence of Actinosynnema pretiosum subsp. pretiosum ATCC 31280 (C-14919).</title>
        <authorList>
            <person name="Bai L."/>
            <person name="Wang X."/>
            <person name="Xiao Y."/>
        </authorList>
    </citation>
    <scope>NUCLEOTIDE SEQUENCE</scope>
    <source>
        <strain evidence="8">ATCC 31280</strain>
    </source>
</reference>
<evidence type="ECO:0000313" key="8">
    <source>
        <dbReference type="EMBL" id="QUF02792.1"/>
    </source>
</evidence>
<dbReference type="InterPro" id="IPR013780">
    <property type="entry name" value="Glyco_hydro_b"/>
</dbReference>
<evidence type="ECO:0000256" key="6">
    <source>
        <dbReference type="HAMAP-Rule" id="MF_02124"/>
    </source>
</evidence>
<dbReference type="EC" id="2.4.99.16" evidence="6"/>
<dbReference type="InterPro" id="IPR021828">
    <property type="entry name" value="GlgE_dom_N/S"/>
</dbReference>
<evidence type="ECO:0000256" key="1">
    <source>
        <dbReference type="ARBA" id="ARBA00011738"/>
    </source>
</evidence>
<dbReference type="AlphaFoldDB" id="A0AA45R2I0"/>
<dbReference type="PANTHER" id="PTHR47786">
    <property type="entry name" value="ALPHA-1,4-GLUCAN:MALTOSE-1-PHOSPHATE MALTOSYLTRANSFERASE"/>
    <property type="match status" value="1"/>
</dbReference>
<comment type="catalytic activity">
    <reaction evidence="5 6">
        <text>alpha-maltose 1-phosphate + [(1-&gt;4)-alpha-D-glucosyl](n) = [(1-&gt;4)-alpha-D-glucosyl](n+2) + phosphate</text>
        <dbReference type="Rhea" id="RHEA:42692"/>
        <dbReference type="Rhea" id="RHEA-COMP:9584"/>
        <dbReference type="Rhea" id="RHEA-COMP:10183"/>
        <dbReference type="ChEBI" id="CHEBI:15444"/>
        <dbReference type="ChEBI" id="CHEBI:43474"/>
        <dbReference type="ChEBI" id="CHEBI:63576"/>
        <dbReference type="EC" id="2.4.99.16"/>
    </reaction>
</comment>
<dbReference type="GO" id="GO:0016758">
    <property type="term" value="F:hexosyltransferase activity"/>
    <property type="evidence" value="ECO:0007669"/>
    <property type="project" value="UniProtKB-UniRule"/>
</dbReference>